<feature type="domain" description="Ribbon-helix-helix protein CopG" evidence="2">
    <location>
        <begin position="30"/>
        <end position="65"/>
    </location>
</feature>
<evidence type="ECO:0000313" key="3">
    <source>
        <dbReference type="EMBL" id="MBB3808764.1"/>
    </source>
</evidence>
<accession>A0A7W5Z2T5</accession>
<evidence type="ECO:0000256" key="1">
    <source>
        <dbReference type="SAM" id="MobiDB-lite"/>
    </source>
</evidence>
<dbReference type="GO" id="GO:0006355">
    <property type="term" value="P:regulation of DNA-templated transcription"/>
    <property type="evidence" value="ECO:0007669"/>
    <property type="project" value="InterPro"/>
</dbReference>
<dbReference type="InterPro" id="IPR002145">
    <property type="entry name" value="CopG"/>
</dbReference>
<comment type="caution">
    <text evidence="3">The sequence shown here is derived from an EMBL/GenBank/DDBJ whole genome shotgun (WGS) entry which is preliminary data.</text>
</comment>
<dbReference type="AlphaFoldDB" id="A0A7W5Z2T5"/>
<dbReference type="CDD" id="cd22231">
    <property type="entry name" value="RHH_NikR_HicB-like"/>
    <property type="match status" value="1"/>
</dbReference>
<protein>
    <recommendedName>
        <fullName evidence="2">Ribbon-helix-helix protein CopG domain-containing protein</fullName>
    </recommendedName>
</protein>
<dbReference type="Pfam" id="PF01402">
    <property type="entry name" value="RHH_1"/>
    <property type="match status" value="1"/>
</dbReference>
<evidence type="ECO:0000313" key="4">
    <source>
        <dbReference type="Proteomes" id="UP000537592"/>
    </source>
</evidence>
<dbReference type="Gene3D" id="1.10.1220.10">
    <property type="entry name" value="Met repressor-like"/>
    <property type="match status" value="1"/>
</dbReference>
<dbReference type="RefSeq" id="WP_183750808.1">
    <property type="nucleotide sequence ID" value="NZ_JACICC010000002.1"/>
</dbReference>
<name>A0A7W5Z2T5_9HYPH</name>
<organism evidence="3 4">
    <name type="scientific">Pseudochelatococcus contaminans</name>
    <dbReference type="NCBI Taxonomy" id="1538103"/>
    <lineage>
        <taxon>Bacteria</taxon>
        <taxon>Pseudomonadati</taxon>
        <taxon>Pseudomonadota</taxon>
        <taxon>Alphaproteobacteria</taxon>
        <taxon>Hyphomicrobiales</taxon>
        <taxon>Chelatococcaceae</taxon>
        <taxon>Pseudochelatococcus</taxon>
    </lineage>
</organism>
<dbReference type="Proteomes" id="UP000537592">
    <property type="component" value="Unassembled WGS sequence"/>
</dbReference>
<keyword evidence="4" id="KW-1185">Reference proteome</keyword>
<dbReference type="EMBL" id="JACICC010000002">
    <property type="protein sequence ID" value="MBB3808764.1"/>
    <property type="molecule type" value="Genomic_DNA"/>
</dbReference>
<gene>
    <name evidence="3" type="ORF">FHS81_000834</name>
</gene>
<sequence>MSEQEKTLLPRKGKRGPAPTGKGQQVVTRLHDDLLSPLDKLIVDSGEALSRPEAIRRALREYLRDKGYLPK</sequence>
<evidence type="ECO:0000259" key="2">
    <source>
        <dbReference type="Pfam" id="PF01402"/>
    </source>
</evidence>
<dbReference type="InterPro" id="IPR013321">
    <property type="entry name" value="Arc_rbn_hlx_hlx"/>
</dbReference>
<feature type="region of interest" description="Disordered" evidence="1">
    <location>
        <begin position="1"/>
        <end position="24"/>
    </location>
</feature>
<reference evidence="3 4" key="1">
    <citation type="submission" date="2020-08" db="EMBL/GenBank/DDBJ databases">
        <title>Genomic Encyclopedia of Type Strains, Phase IV (KMG-IV): sequencing the most valuable type-strain genomes for metagenomic binning, comparative biology and taxonomic classification.</title>
        <authorList>
            <person name="Goeker M."/>
        </authorList>
    </citation>
    <scope>NUCLEOTIDE SEQUENCE [LARGE SCALE GENOMIC DNA]</scope>
    <source>
        <strain evidence="3 4">DSM 28760</strain>
    </source>
</reference>
<proteinExistence type="predicted"/>